<evidence type="ECO:0000256" key="7">
    <source>
        <dbReference type="ARBA" id="ARBA00029436"/>
    </source>
</evidence>
<dbReference type="FunFam" id="3.50.30.80:FF:000001">
    <property type="entry name" value="Dihydroxy-acid dehydratase"/>
    <property type="match status" value="1"/>
</dbReference>
<accession>A0AAV9C6V1</accession>
<evidence type="ECO:0000259" key="13">
    <source>
        <dbReference type="Pfam" id="PF24877"/>
    </source>
</evidence>
<dbReference type="EMBL" id="JAUJYO010000021">
    <property type="protein sequence ID" value="KAK1284427.1"/>
    <property type="molecule type" value="Genomic_DNA"/>
</dbReference>
<evidence type="ECO:0000313" key="15">
    <source>
        <dbReference type="Proteomes" id="UP001180020"/>
    </source>
</evidence>
<dbReference type="GO" id="GO:0051536">
    <property type="term" value="F:iron-sulfur cluster binding"/>
    <property type="evidence" value="ECO:0007669"/>
    <property type="project" value="UniProtKB-KW"/>
</dbReference>
<comment type="pathway">
    <text evidence="8">Amino-acid biosynthesis; L-isoleucine biosynthesis; L-isoleucine from 2-oxobutanoate: step 3/4.</text>
</comment>
<evidence type="ECO:0000256" key="4">
    <source>
        <dbReference type="ARBA" id="ARBA00023014"/>
    </source>
</evidence>
<dbReference type="GO" id="GO:0009570">
    <property type="term" value="C:chloroplast stroma"/>
    <property type="evidence" value="ECO:0007669"/>
    <property type="project" value="TreeGrafter"/>
</dbReference>
<feature type="region of interest" description="Disordered" evidence="11">
    <location>
        <begin position="1"/>
        <end position="20"/>
    </location>
</feature>
<evidence type="ECO:0000256" key="9">
    <source>
        <dbReference type="ARBA" id="ARBA00029490"/>
    </source>
</evidence>
<dbReference type="InterPro" id="IPR050165">
    <property type="entry name" value="DHAD_IlvD/Edd"/>
</dbReference>
<comment type="catalytic activity">
    <reaction evidence="6">
        <text>(2R)-2,3-dihydroxy-3-methylbutanoate = 3-methyl-2-oxobutanoate + H2O</text>
        <dbReference type="Rhea" id="RHEA:24809"/>
        <dbReference type="ChEBI" id="CHEBI:11851"/>
        <dbReference type="ChEBI" id="CHEBI:15377"/>
        <dbReference type="ChEBI" id="CHEBI:49072"/>
        <dbReference type="EC" id="4.2.1.9"/>
    </reaction>
    <physiologicalReaction direction="left-to-right" evidence="6">
        <dbReference type="Rhea" id="RHEA:24810"/>
    </physiologicalReaction>
</comment>
<keyword evidence="5" id="KW-0456">Lyase</keyword>
<dbReference type="InterPro" id="IPR020558">
    <property type="entry name" value="DiOHA_6PGluconate_deHydtase_CS"/>
</dbReference>
<dbReference type="Gene3D" id="3.50.30.80">
    <property type="entry name" value="IlvD/EDD C-terminal domain-like"/>
    <property type="match status" value="1"/>
</dbReference>
<dbReference type="InterPro" id="IPR037237">
    <property type="entry name" value="IlvD/EDD_N"/>
</dbReference>
<dbReference type="AlphaFoldDB" id="A0AAV9C6V1"/>
<feature type="domain" description="Dihydroxy-acid/6-phosphogluconate dehydratase N-terminal" evidence="12">
    <location>
        <begin position="83"/>
        <end position="214"/>
    </location>
</feature>
<evidence type="ECO:0000256" key="10">
    <source>
        <dbReference type="ARBA" id="ARBA00052865"/>
    </source>
</evidence>
<dbReference type="InterPro" id="IPR056740">
    <property type="entry name" value="ILV_EDD_C"/>
</dbReference>
<evidence type="ECO:0000256" key="11">
    <source>
        <dbReference type="SAM" id="MobiDB-lite"/>
    </source>
</evidence>
<sequence>MHAALSSSLSPLHHRLPRHDHRRLVIRSSIAPPPVEQPQQHHHQQTQLPKLNKYSSRITGPKSQGGSQAVLYGVGLRDEDMEKAQVGISSVWYEGNTCNMHLNRLAEEAKKGVEEAGMVGFRFNTVGVSDAISMGTRGMCFSLQSRDLIADSIETVMSAQWYDANLSIPGCDKNMPGTIMAMGRLNRPSIMIYGGSIKPGHVNGQTHDIVSAFQMDLKPRDIITEKSLRNAMVMVMALGGSTNAVLHLIAIARSVGLHLTLDDFQRVSDGVPFLADLKPSGKYVMEDLHKVGGTPAVIRFLLEEDFLEGDCITGKTLAENAKVFPRLSEGQQIIRPLGNPIKKTGHIQILYGNLAPEGSVAKITGKEGLYFSGPALVFEGEESMIEAISKDPTSFKGKVVVIRGEGPKGGPGMPEMLTPTSAIMGAGLGKDVALLTDGRFSGGSHGYVVGHICPEAQDGGPIGLVQNDDIITIDVQKRRMDVQLTDEQLAERRRNWSPPPYKANLGVLYKYIKNVQSASVGCVTDE</sequence>
<evidence type="ECO:0000256" key="2">
    <source>
        <dbReference type="ARBA" id="ARBA00022723"/>
    </source>
</evidence>
<feature type="domain" description="Dihydroxy-acid/6-phosphogluconate dehydratase C-terminal" evidence="13">
    <location>
        <begin position="332"/>
        <end position="522"/>
    </location>
</feature>
<comment type="catalytic activity">
    <reaction evidence="10">
        <text>(2R,3R)-2,3-dihydroxy-3-methylpentanoate = (S)-3-methyl-2-oxopentanoate + H2O</text>
        <dbReference type="Rhea" id="RHEA:27694"/>
        <dbReference type="ChEBI" id="CHEBI:15377"/>
        <dbReference type="ChEBI" id="CHEBI:35146"/>
        <dbReference type="ChEBI" id="CHEBI:49258"/>
        <dbReference type="EC" id="4.2.1.9"/>
    </reaction>
    <physiologicalReaction direction="left-to-right" evidence="10">
        <dbReference type="Rhea" id="RHEA:27695"/>
    </physiologicalReaction>
</comment>
<dbReference type="Pfam" id="PF00920">
    <property type="entry name" value="ILVD_EDD_N"/>
    <property type="match status" value="1"/>
</dbReference>
<reference evidence="14" key="1">
    <citation type="journal article" date="2023" name="Nat. Commun.">
        <title>Diploid and tetraploid genomes of Acorus and the evolution of monocots.</title>
        <authorList>
            <person name="Ma L."/>
            <person name="Liu K.W."/>
            <person name="Li Z."/>
            <person name="Hsiao Y.Y."/>
            <person name="Qi Y."/>
            <person name="Fu T."/>
            <person name="Tang G.D."/>
            <person name="Zhang D."/>
            <person name="Sun W.H."/>
            <person name="Liu D.K."/>
            <person name="Li Y."/>
            <person name="Chen G.Z."/>
            <person name="Liu X.D."/>
            <person name="Liao X.Y."/>
            <person name="Jiang Y.T."/>
            <person name="Yu X."/>
            <person name="Hao Y."/>
            <person name="Huang J."/>
            <person name="Zhao X.W."/>
            <person name="Ke S."/>
            <person name="Chen Y.Y."/>
            <person name="Wu W.L."/>
            <person name="Hsu J.L."/>
            <person name="Lin Y.F."/>
            <person name="Huang M.D."/>
            <person name="Li C.Y."/>
            <person name="Huang L."/>
            <person name="Wang Z.W."/>
            <person name="Zhao X."/>
            <person name="Zhong W.Y."/>
            <person name="Peng D.H."/>
            <person name="Ahmad S."/>
            <person name="Lan S."/>
            <person name="Zhang J.S."/>
            <person name="Tsai W.C."/>
            <person name="Van de Peer Y."/>
            <person name="Liu Z.J."/>
        </authorList>
    </citation>
    <scope>NUCLEOTIDE SEQUENCE</scope>
    <source>
        <strain evidence="14">CP</strain>
    </source>
</reference>
<name>A0AAV9C6V1_ACOCL</name>
<dbReference type="InterPro" id="IPR042096">
    <property type="entry name" value="Dihydro-acid_dehy_C"/>
</dbReference>
<keyword evidence="3" id="KW-0408">Iron</keyword>
<evidence type="ECO:0000259" key="12">
    <source>
        <dbReference type="Pfam" id="PF00920"/>
    </source>
</evidence>
<dbReference type="GO" id="GO:0009082">
    <property type="term" value="P:branched-chain amino acid biosynthetic process"/>
    <property type="evidence" value="ECO:0007669"/>
    <property type="project" value="TreeGrafter"/>
</dbReference>
<comment type="pathway">
    <text evidence="7">Amino-acid biosynthesis; L-valine biosynthesis; L-valine from pyruvate: step 3/4.</text>
</comment>
<dbReference type="PROSITE" id="PS00887">
    <property type="entry name" value="ILVD_EDD_2"/>
    <property type="match status" value="1"/>
</dbReference>
<dbReference type="InterPro" id="IPR000581">
    <property type="entry name" value="ILV_EDD_N"/>
</dbReference>
<dbReference type="GO" id="GO:0046872">
    <property type="term" value="F:metal ion binding"/>
    <property type="evidence" value="ECO:0007669"/>
    <property type="project" value="UniProtKB-KW"/>
</dbReference>
<comment type="caution">
    <text evidence="14">The sequence shown here is derived from an EMBL/GenBank/DDBJ whole genome shotgun (WGS) entry which is preliminary data.</text>
</comment>
<protein>
    <recommendedName>
        <fullName evidence="9">dihydroxy-acid dehydratase</fullName>
        <ecNumber evidence="9">4.2.1.9</ecNumber>
    </recommendedName>
</protein>
<dbReference type="PROSITE" id="PS00886">
    <property type="entry name" value="ILVD_EDD_1"/>
    <property type="match status" value="1"/>
</dbReference>
<dbReference type="PANTHER" id="PTHR21000">
    <property type="entry name" value="DIHYDROXY-ACID DEHYDRATASE DAD"/>
    <property type="match status" value="1"/>
</dbReference>
<gene>
    <name evidence="14" type="ORF">QJS10_CPB21g00212</name>
</gene>
<proteinExistence type="inferred from homology"/>
<dbReference type="SUPFAM" id="SSF143975">
    <property type="entry name" value="IlvD/EDD N-terminal domain-like"/>
    <property type="match status" value="1"/>
</dbReference>
<keyword evidence="15" id="KW-1185">Reference proteome</keyword>
<keyword evidence="2" id="KW-0479">Metal-binding</keyword>
<comment type="similarity">
    <text evidence="1">Belongs to the IlvD/Edd family.</text>
</comment>
<dbReference type="EC" id="4.2.1.9" evidence="9"/>
<evidence type="ECO:0000256" key="5">
    <source>
        <dbReference type="ARBA" id="ARBA00023239"/>
    </source>
</evidence>
<dbReference type="SUPFAM" id="SSF52016">
    <property type="entry name" value="LeuD/IlvD-like"/>
    <property type="match status" value="1"/>
</dbReference>
<evidence type="ECO:0000256" key="6">
    <source>
        <dbReference type="ARBA" id="ARBA00029304"/>
    </source>
</evidence>
<feature type="compositionally biased region" description="Low complexity" evidence="11">
    <location>
        <begin position="1"/>
        <end position="11"/>
    </location>
</feature>
<dbReference type="Proteomes" id="UP001180020">
    <property type="component" value="Unassembled WGS sequence"/>
</dbReference>
<reference evidence="14" key="2">
    <citation type="submission" date="2023-06" db="EMBL/GenBank/DDBJ databases">
        <authorList>
            <person name="Ma L."/>
            <person name="Liu K.-W."/>
            <person name="Li Z."/>
            <person name="Hsiao Y.-Y."/>
            <person name="Qi Y."/>
            <person name="Fu T."/>
            <person name="Tang G."/>
            <person name="Zhang D."/>
            <person name="Sun W.-H."/>
            <person name="Liu D.-K."/>
            <person name="Li Y."/>
            <person name="Chen G.-Z."/>
            <person name="Liu X.-D."/>
            <person name="Liao X.-Y."/>
            <person name="Jiang Y.-T."/>
            <person name="Yu X."/>
            <person name="Hao Y."/>
            <person name="Huang J."/>
            <person name="Zhao X.-W."/>
            <person name="Ke S."/>
            <person name="Chen Y.-Y."/>
            <person name="Wu W.-L."/>
            <person name="Hsu J.-L."/>
            <person name="Lin Y.-F."/>
            <person name="Huang M.-D."/>
            <person name="Li C.-Y."/>
            <person name="Huang L."/>
            <person name="Wang Z.-W."/>
            <person name="Zhao X."/>
            <person name="Zhong W.-Y."/>
            <person name="Peng D.-H."/>
            <person name="Ahmad S."/>
            <person name="Lan S."/>
            <person name="Zhang J.-S."/>
            <person name="Tsai W.-C."/>
            <person name="Van De Peer Y."/>
            <person name="Liu Z.-J."/>
        </authorList>
    </citation>
    <scope>NUCLEOTIDE SEQUENCE</scope>
    <source>
        <strain evidence="14">CP</strain>
        <tissue evidence="14">Leaves</tissue>
    </source>
</reference>
<evidence type="ECO:0000256" key="1">
    <source>
        <dbReference type="ARBA" id="ARBA00006486"/>
    </source>
</evidence>
<keyword evidence="4" id="KW-0411">Iron-sulfur</keyword>
<dbReference type="GO" id="GO:0004160">
    <property type="term" value="F:dihydroxy-acid dehydratase activity"/>
    <property type="evidence" value="ECO:0007669"/>
    <property type="project" value="UniProtKB-EC"/>
</dbReference>
<dbReference type="PANTHER" id="PTHR21000:SF5">
    <property type="entry name" value="DIHYDROXY-ACID DEHYDRATASE, MITOCHONDRIAL"/>
    <property type="match status" value="1"/>
</dbReference>
<evidence type="ECO:0000256" key="3">
    <source>
        <dbReference type="ARBA" id="ARBA00023004"/>
    </source>
</evidence>
<dbReference type="Pfam" id="PF24877">
    <property type="entry name" value="ILV_EDD_C"/>
    <property type="match status" value="1"/>
</dbReference>
<evidence type="ECO:0000256" key="8">
    <source>
        <dbReference type="ARBA" id="ARBA00029437"/>
    </source>
</evidence>
<organism evidence="14 15">
    <name type="scientific">Acorus calamus</name>
    <name type="common">Sweet flag</name>
    <dbReference type="NCBI Taxonomy" id="4465"/>
    <lineage>
        <taxon>Eukaryota</taxon>
        <taxon>Viridiplantae</taxon>
        <taxon>Streptophyta</taxon>
        <taxon>Embryophyta</taxon>
        <taxon>Tracheophyta</taxon>
        <taxon>Spermatophyta</taxon>
        <taxon>Magnoliopsida</taxon>
        <taxon>Liliopsida</taxon>
        <taxon>Acoraceae</taxon>
        <taxon>Acorus</taxon>
    </lineage>
</organism>
<evidence type="ECO:0000313" key="14">
    <source>
        <dbReference type="EMBL" id="KAK1284427.1"/>
    </source>
</evidence>